<dbReference type="GO" id="GO:0046872">
    <property type="term" value="F:metal ion binding"/>
    <property type="evidence" value="ECO:0007669"/>
    <property type="project" value="UniProtKB-KW"/>
</dbReference>
<dbReference type="PROSITE" id="PS50305">
    <property type="entry name" value="SIRTUIN"/>
    <property type="match status" value="1"/>
</dbReference>
<dbReference type="GO" id="GO:0005634">
    <property type="term" value="C:nucleus"/>
    <property type="evidence" value="ECO:0007669"/>
    <property type="project" value="TreeGrafter"/>
</dbReference>
<dbReference type="InterPro" id="IPR050134">
    <property type="entry name" value="NAD-dep_sirtuin_deacylases"/>
</dbReference>
<evidence type="ECO:0000256" key="3">
    <source>
        <dbReference type="ARBA" id="ARBA00006924"/>
    </source>
</evidence>
<dbReference type="GO" id="GO:0046970">
    <property type="term" value="F:histone H4K16 deacetylase activity, NAD-dependent"/>
    <property type="evidence" value="ECO:0007669"/>
    <property type="project" value="TreeGrafter"/>
</dbReference>
<dbReference type="AlphaFoldDB" id="A0A5C3R038"/>
<gene>
    <name evidence="12" type="ORF">BDV98DRAFT_652557</name>
</gene>
<proteinExistence type="inferred from homology"/>
<evidence type="ECO:0000313" key="12">
    <source>
        <dbReference type="EMBL" id="TFL07646.1"/>
    </source>
</evidence>
<dbReference type="Pfam" id="PF02146">
    <property type="entry name" value="SIR2"/>
    <property type="match status" value="1"/>
</dbReference>
<dbReference type="InterPro" id="IPR003000">
    <property type="entry name" value="Sirtuin"/>
</dbReference>
<evidence type="ECO:0000256" key="1">
    <source>
        <dbReference type="ARBA" id="ARBA00001947"/>
    </source>
</evidence>
<comment type="similarity">
    <text evidence="3">Belongs to the sirtuin family. Class I subfamily.</text>
</comment>
<keyword evidence="4" id="KW-0808">Transferase</keyword>
<evidence type="ECO:0000256" key="9">
    <source>
        <dbReference type="PROSITE-ProRule" id="PRU00236"/>
    </source>
</evidence>
<dbReference type="GO" id="GO:0005739">
    <property type="term" value="C:mitochondrion"/>
    <property type="evidence" value="ECO:0007669"/>
    <property type="project" value="UniProtKB-SubCell"/>
</dbReference>
<dbReference type="InterPro" id="IPR029035">
    <property type="entry name" value="DHS-like_NAD/FAD-binding_dom"/>
</dbReference>
<feature type="region of interest" description="Disordered" evidence="10">
    <location>
        <begin position="553"/>
        <end position="582"/>
    </location>
</feature>
<dbReference type="STRING" id="1884261.A0A5C3R038"/>
<comment type="subcellular location">
    <subcellularLocation>
        <location evidence="2">Mitochondrion</location>
    </subcellularLocation>
</comment>
<dbReference type="SUPFAM" id="SSF52467">
    <property type="entry name" value="DHS-like NAD/FAD-binding domain"/>
    <property type="match status" value="1"/>
</dbReference>
<keyword evidence="13" id="KW-1185">Reference proteome</keyword>
<accession>A0A5C3R038</accession>
<dbReference type="GO" id="GO:0070403">
    <property type="term" value="F:NAD+ binding"/>
    <property type="evidence" value="ECO:0007669"/>
    <property type="project" value="InterPro"/>
</dbReference>
<feature type="binding site" evidence="9">
    <location>
        <position position="334"/>
    </location>
    <ligand>
        <name>Zn(2+)</name>
        <dbReference type="ChEBI" id="CHEBI:29105"/>
    </ligand>
</feature>
<dbReference type="Gene3D" id="3.40.50.1220">
    <property type="entry name" value="TPP-binding domain"/>
    <property type="match status" value="1"/>
</dbReference>
<dbReference type="EMBL" id="ML178814">
    <property type="protein sequence ID" value="TFL07646.1"/>
    <property type="molecule type" value="Genomic_DNA"/>
</dbReference>
<feature type="region of interest" description="Disordered" evidence="10">
    <location>
        <begin position="368"/>
        <end position="387"/>
    </location>
</feature>
<feature type="region of interest" description="Disordered" evidence="10">
    <location>
        <begin position="1"/>
        <end position="34"/>
    </location>
</feature>
<feature type="binding site" evidence="9">
    <location>
        <position position="337"/>
    </location>
    <ligand>
        <name>Zn(2+)</name>
        <dbReference type="ChEBI" id="CHEBI:29105"/>
    </ligand>
</feature>
<feature type="binding site" evidence="9">
    <location>
        <position position="358"/>
    </location>
    <ligand>
        <name>Zn(2+)</name>
        <dbReference type="ChEBI" id="CHEBI:29105"/>
    </ligand>
</feature>
<evidence type="ECO:0000256" key="10">
    <source>
        <dbReference type="SAM" id="MobiDB-lite"/>
    </source>
</evidence>
<evidence type="ECO:0000256" key="4">
    <source>
        <dbReference type="ARBA" id="ARBA00022679"/>
    </source>
</evidence>
<dbReference type="PANTHER" id="PTHR11085:SF9">
    <property type="entry name" value="NAD-DEPENDENT PROTEIN DEACETYLASE SIRTUIN-1"/>
    <property type="match status" value="1"/>
</dbReference>
<reference evidence="12 13" key="1">
    <citation type="journal article" date="2019" name="Nat. Ecol. Evol.">
        <title>Megaphylogeny resolves global patterns of mushroom evolution.</title>
        <authorList>
            <person name="Varga T."/>
            <person name="Krizsan K."/>
            <person name="Foldi C."/>
            <person name="Dima B."/>
            <person name="Sanchez-Garcia M."/>
            <person name="Sanchez-Ramirez S."/>
            <person name="Szollosi G.J."/>
            <person name="Szarkandi J.G."/>
            <person name="Papp V."/>
            <person name="Albert L."/>
            <person name="Andreopoulos W."/>
            <person name="Angelini C."/>
            <person name="Antonin V."/>
            <person name="Barry K.W."/>
            <person name="Bougher N.L."/>
            <person name="Buchanan P."/>
            <person name="Buyck B."/>
            <person name="Bense V."/>
            <person name="Catcheside P."/>
            <person name="Chovatia M."/>
            <person name="Cooper J."/>
            <person name="Damon W."/>
            <person name="Desjardin D."/>
            <person name="Finy P."/>
            <person name="Geml J."/>
            <person name="Haridas S."/>
            <person name="Hughes K."/>
            <person name="Justo A."/>
            <person name="Karasinski D."/>
            <person name="Kautmanova I."/>
            <person name="Kiss B."/>
            <person name="Kocsube S."/>
            <person name="Kotiranta H."/>
            <person name="LaButti K.M."/>
            <person name="Lechner B.E."/>
            <person name="Liimatainen K."/>
            <person name="Lipzen A."/>
            <person name="Lukacs Z."/>
            <person name="Mihaltcheva S."/>
            <person name="Morgado L.N."/>
            <person name="Niskanen T."/>
            <person name="Noordeloos M.E."/>
            <person name="Ohm R.A."/>
            <person name="Ortiz-Santana B."/>
            <person name="Ovrebo C."/>
            <person name="Racz N."/>
            <person name="Riley R."/>
            <person name="Savchenko A."/>
            <person name="Shiryaev A."/>
            <person name="Soop K."/>
            <person name="Spirin V."/>
            <person name="Szebenyi C."/>
            <person name="Tomsovsky M."/>
            <person name="Tulloss R.E."/>
            <person name="Uehling J."/>
            <person name="Grigoriev I.V."/>
            <person name="Vagvolgyi C."/>
            <person name="Papp T."/>
            <person name="Martin F.M."/>
            <person name="Miettinen O."/>
            <person name="Hibbett D.S."/>
            <person name="Nagy L.G."/>
        </authorList>
    </citation>
    <scope>NUCLEOTIDE SEQUENCE [LARGE SCALE GENOMIC DNA]</scope>
    <source>
        <strain evidence="12 13">CBS 309.79</strain>
    </source>
</reference>
<dbReference type="PANTHER" id="PTHR11085">
    <property type="entry name" value="NAD-DEPENDENT PROTEIN DEACYLASE SIRTUIN-5, MITOCHONDRIAL-RELATED"/>
    <property type="match status" value="1"/>
</dbReference>
<feature type="compositionally biased region" description="Polar residues" evidence="10">
    <location>
        <begin position="555"/>
        <end position="573"/>
    </location>
</feature>
<dbReference type="OrthoDB" id="420264at2759"/>
<feature type="active site" description="Proton acceptor" evidence="9">
    <location>
        <position position="326"/>
    </location>
</feature>
<keyword evidence="6 9" id="KW-0862">Zinc</keyword>
<feature type="region of interest" description="Disordered" evidence="10">
    <location>
        <begin position="488"/>
        <end position="525"/>
    </location>
</feature>
<comment type="cofactor">
    <cofactor evidence="1">
        <name>Zn(2+)</name>
        <dbReference type="ChEBI" id="CHEBI:29105"/>
    </cofactor>
</comment>
<feature type="domain" description="Deacetylase sirtuin-type" evidence="11">
    <location>
        <begin position="196"/>
        <end position="487"/>
    </location>
</feature>
<name>A0A5C3R038_9AGAR</name>
<keyword evidence="5 9" id="KW-0479">Metal-binding</keyword>
<evidence type="ECO:0000256" key="2">
    <source>
        <dbReference type="ARBA" id="ARBA00004173"/>
    </source>
</evidence>
<evidence type="ECO:0000259" key="11">
    <source>
        <dbReference type="PROSITE" id="PS50305"/>
    </source>
</evidence>
<dbReference type="InterPro" id="IPR026590">
    <property type="entry name" value="Ssirtuin_cat_dom"/>
</dbReference>
<evidence type="ECO:0000256" key="7">
    <source>
        <dbReference type="ARBA" id="ARBA00023027"/>
    </source>
</evidence>
<sequence length="582" mass="64567">MHTSLSFHSSSSSSRTSSVPPLPSSSSQSSLLSQPDTHASSIALTHAELTSLQIRAFIEASEDVEIDPETLADLISSFPQEEDSENNDLGSDDDIVELDLEGVPDSELELDVSALYSSPEQDQWTKQEVRQMMTALKERGMPYFVNEYVRNRAVPIPDLLRAFGINLCPELQLKRPATLLYFLRVAIARELRIREKLEQHNTIDDAVDLIRSSQRILILTGAGISVSCGIPDFRSRDGLYASLVEKPAYELDDPQQMFDISYFKENPAVTVFYSFASQIYPSNFVPSPCHRFIKLIEDKGKLLRNYTQNIDTLETLTGVQKVLQCHGSFATASCVACRLQVPGSSIEGDIMKHRVPLCPVCNAAASDQKKKPKKRKSTGWGGGSDEEDDAVKYPAGIMKPDITFFGEKLTDAFDHALEEDRGRVDLLLVIGTSLKVSPVAEILSHLPHSIPQILINKTPVRHINPDIVLLGSADIIVEHLASRLNWEIPPPPPSAPPAETRYPARNMKKRPTTDSDDGYDAEKPTRVGNSHIWLYPGAEGGKWLEQRTKDAELLVTQQLPTTRSHGANTSPPESRQAKRPRI</sequence>
<evidence type="ECO:0000256" key="8">
    <source>
        <dbReference type="ARBA" id="ARBA00023128"/>
    </source>
</evidence>
<evidence type="ECO:0000313" key="13">
    <source>
        <dbReference type="Proteomes" id="UP000305067"/>
    </source>
</evidence>
<feature type="binding site" evidence="9">
    <location>
        <position position="361"/>
    </location>
    <ligand>
        <name>Zn(2+)</name>
        <dbReference type="ChEBI" id="CHEBI:29105"/>
    </ligand>
</feature>
<evidence type="ECO:0000256" key="5">
    <source>
        <dbReference type="ARBA" id="ARBA00022723"/>
    </source>
</evidence>
<protein>
    <submittedName>
        <fullName evidence="12">DHS-like NAD/FAD-binding domain-containing protein</fullName>
    </submittedName>
</protein>
<dbReference type="InterPro" id="IPR026591">
    <property type="entry name" value="Sirtuin_cat_small_dom_sf"/>
</dbReference>
<dbReference type="Proteomes" id="UP000305067">
    <property type="component" value="Unassembled WGS sequence"/>
</dbReference>
<keyword evidence="7" id="KW-0520">NAD</keyword>
<organism evidence="12 13">
    <name type="scientific">Pterulicium gracile</name>
    <dbReference type="NCBI Taxonomy" id="1884261"/>
    <lineage>
        <taxon>Eukaryota</taxon>
        <taxon>Fungi</taxon>
        <taxon>Dikarya</taxon>
        <taxon>Basidiomycota</taxon>
        <taxon>Agaricomycotina</taxon>
        <taxon>Agaricomycetes</taxon>
        <taxon>Agaricomycetidae</taxon>
        <taxon>Agaricales</taxon>
        <taxon>Pleurotineae</taxon>
        <taxon>Pterulaceae</taxon>
        <taxon>Pterulicium</taxon>
    </lineage>
</organism>
<keyword evidence="8" id="KW-0496">Mitochondrion</keyword>
<evidence type="ECO:0000256" key="6">
    <source>
        <dbReference type="ARBA" id="ARBA00022833"/>
    </source>
</evidence>
<dbReference type="Gene3D" id="3.30.1600.10">
    <property type="entry name" value="SIR2/SIRT2 'Small Domain"/>
    <property type="match status" value="1"/>
</dbReference>